<gene>
    <name evidence="3" type="ORF">ACGFYS_32240</name>
</gene>
<feature type="signal peptide" evidence="2">
    <location>
        <begin position="1"/>
        <end position="35"/>
    </location>
</feature>
<dbReference type="Proteomes" id="UP001604282">
    <property type="component" value="Unassembled WGS sequence"/>
</dbReference>
<feature type="compositionally biased region" description="Basic and acidic residues" evidence="1">
    <location>
        <begin position="254"/>
        <end position="265"/>
    </location>
</feature>
<comment type="caution">
    <text evidence="3">The sequence shown here is derived from an EMBL/GenBank/DDBJ whole genome shotgun (WGS) entry which is preliminary data.</text>
</comment>
<evidence type="ECO:0000256" key="2">
    <source>
        <dbReference type="SAM" id="SignalP"/>
    </source>
</evidence>
<feature type="region of interest" description="Disordered" evidence="1">
    <location>
        <begin position="238"/>
        <end position="303"/>
    </location>
</feature>
<dbReference type="Gene3D" id="2.60.40.10">
    <property type="entry name" value="Immunoglobulins"/>
    <property type="match status" value="1"/>
</dbReference>
<proteinExistence type="predicted"/>
<dbReference type="InterPro" id="IPR013783">
    <property type="entry name" value="Ig-like_fold"/>
</dbReference>
<protein>
    <submittedName>
        <fullName evidence="3">VCBS repeat-containing protein</fullName>
    </submittedName>
</protein>
<sequence length="1110" mass="117088">MRTKRPRSGWRTAALAIAASVALPASVILPGTVAAADPVPVAAAEPVAQAAQEAGRSDARFETVAFAEAKRTGKRVEILDRREEAAEYFANPDGSTTRRTYGAPKWTRFEGRWKPVDARLVKKADGSVGPAAPTYQISFSGGGAQPLATLAKKGKKLALTWPTALPTPVVEGDTATYANVLPGVDLKLIAEVDGFAQHLVVNNAEAAANPALRSLKMGVKTEGVTLTEGPGNKLLAKDRNGTTVFGAPGPKMWEQPKTDSEEKRQQAGAKARTKAGAAPSAGAADATAAQPDSAPVAADVSGDTLTLTPDPKLLAEADQFPLVIDPIFGDGDRLKWAVIYSATPGADYPNGAGWTSSTPADEPRVGYNGTGDTRSFFAMNTNGLQGATILDAKFAVSQTHTWTCNVSDAGPTELWSAGGIMVNAPTWTNQDPYWGAKLDSDSFAGGNDTFCPGDLGHDFTSTALTNYVQQAASNNWTVTHFGLRTPTRGDSNTFKRFKNDPQLEVTYNYKPTVDDRDAYEGSWVPSGDGNKLVPCNSYIGNSGIALTAKVSDRDGGNVDAIFSVKNSAGTAISFSPNVHWKRVTSGKWASVTMPAKNLANGTYTWSVYAADYEATGSQSPPTASCSFTVDTKGPNLPVTVRDTDGTPAGEATDKYQARKPVTFKFSNTVSDVAGYCWTVDRPVSVSGERCSNGSWVNAGTDTSNTSTVTITPSGYPASTLYVVAYDAAGNHSPVDGGHETVELSMTKSDFVYEPGVTPVTPGTYPQDRRGDLSGDGFADFVATNPDGKLMLYKGNGTLGPMAAAVEVGTGGWGGALIAHRGDLQGFTGPTAAPDGYEDFLVRLSNNRLYLYPGDGLGAPRYYARQEVDHPSQADWRGLKQVVMPGNIDGKPGNDLITTECIWDASNYCGNAELLLYSGRGVAGGGQNQTDPFDLANPTVLGTGGWRDFTNLAMDDLTGDGVADIVGRYPADGKLYLYPGCLDKPECATGYRLGARTAYGTGWNSRPLLTSPGNIQGTVKATSVTINDEGVNKTYNFKQFAPTAGEEYGDFWATTPADPDTLVEYVDASGNPASRLCPTGCLLTYPGGPSWHRLPQLSGTGAWATTITGIF</sequence>
<feature type="chain" id="PRO_5047345603" evidence="2">
    <location>
        <begin position="36"/>
        <end position="1110"/>
    </location>
</feature>
<reference evidence="3 4" key="1">
    <citation type="submission" date="2024-10" db="EMBL/GenBank/DDBJ databases">
        <title>The Natural Products Discovery Center: Release of the First 8490 Sequenced Strains for Exploring Actinobacteria Biosynthetic Diversity.</title>
        <authorList>
            <person name="Kalkreuter E."/>
            <person name="Kautsar S.A."/>
            <person name="Yang D."/>
            <person name="Bader C.D."/>
            <person name="Teijaro C.N."/>
            <person name="Fluegel L."/>
            <person name="Davis C.M."/>
            <person name="Simpson J.R."/>
            <person name="Lauterbach L."/>
            <person name="Steele A.D."/>
            <person name="Gui C."/>
            <person name="Meng S."/>
            <person name="Li G."/>
            <person name="Viehrig K."/>
            <person name="Ye F."/>
            <person name="Su P."/>
            <person name="Kiefer A.F."/>
            <person name="Nichols A."/>
            <person name="Cepeda A.J."/>
            <person name="Yan W."/>
            <person name="Fan B."/>
            <person name="Jiang Y."/>
            <person name="Adhikari A."/>
            <person name="Zheng C.-J."/>
            <person name="Schuster L."/>
            <person name="Cowan T.M."/>
            <person name="Smanski M.J."/>
            <person name="Chevrette M.G."/>
            <person name="De Carvalho L.P.S."/>
            <person name="Shen B."/>
        </authorList>
    </citation>
    <scope>NUCLEOTIDE SEQUENCE [LARGE SCALE GENOMIC DNA]</scope>
    <source>
        <strain evidence="3 4">NPDC048229</strain>
    </source>
</reference>
<evidence type="ECO:0000313" key="4">
    <source>
        <dbReference type="Proteomes" id="UP001604282"/>
    </source>
</evidence>
<dbReference type="EMBL" id="JBICZW010000032">
    <property type="protein sequence ID" value="MFG3193597.1"/>
    <property type="molecule type" value="Genomic_DNA"/>
</dbReference>
<feature type="compositionally biased region" description="Low complexity" evidence="1">
    <location>
        <begin position="266"/>
        <end position="295"/>
    </location>
</feature>
<keyword evidence="4" id="KW-1185">Reference proteome</keyword>
<evidence type="ECO:0000313" key="3">
    <source>
        <dbReference type="EMBL" id="MFG3193597.1"/>
    </source>
</evidence>
<dbReference type="RefSeq" id="WP_189853690.1">
    <property type="nucleotide sequence ID" value="NZ_BMVV01000044.1"/>
</dbReference>
<keyword evidence="2" id="KW-0732">Signal</keyword>
<name>A0ABW7C1Z2_9ACTN</name>
<evidence type="ECO:0000256" key="1">
    <source>
        <dbReference type="SAM" id="MobiDB-lite"/>
    </source>
</evidence>
<accession>A0ABW7C1Z2</accession>
<organism evidence="3 4">
    <name type="scientific">Streptomyces omiyaensis</name>
    <dbReference type="NCBI Taxonomy" id="68247"/>
    <lineage>
        <taxon>Bacteria</taxon>
        <taxon>Bacillati</taxon>
        <taxon>Actinomycetota</taxon>
        <taxon>Actinomycetes</taxon>
        <taxon>Kitasatosporales</taxon>
        <taxon>Streptomycetaceae</taxon>
        <taxon>Streptomyces</taxon>
    </lineage>
</organism>